<dbReference type="GO" id="GO:0003677">
    <property type="term" value="F:DNA binding"/>
    <property type="evidence" value="ECO:0007669"/>
    <property type="project" value="UniProtKB-UniRule"/>
</dbReference>
<dbReference type="AlphaFoldDB" id="A0A3N1UQ51"/>
<dbReference type="PANTHER" id="PTHR33449:SF1">
    <property type="entry name" value="NUCLEOID-ASSOCIATED PROTEIN YBAB"/>
    <property type="match status" value="1"/>
</dbReference>
<gene>
    <name evidence="3" type="ORF">EDC27_2138</name>
</gene>
<dbReference type="InterPro" id="IPR036894">
    <property type="entry name" value="YbaB-like_sf"/>
</dbReference>
<dbReference type="SUPFAM" id="SSF82607">
    <property type="entry name" value="YbaB-like"/>
    <property type="match status" value="1"/>
</dbReference>
<keyword evidence="2" id="KW-0963">Cytoplasm</keyword>
<comment type="similarity">
    <text evidence="2">Belongs to the YbaB/EbfC family.</text>
</comment>
<dbReference type="InterPro" id="IPR004401">
    <property type="entry name" value="YbaB/EbfC"/>
</dbReference>
<dbReference type="Pfam" id="PF02575">
    <property type="entry name" value="YbaB_DNA_bd"/>
    <property type="match status" value="1"/>
</dbReference>
<organism evidence="3 4">
    <name type="scientific">Desulfosoma caldarium</name>
    <dbReference type="NCBI Taxonomy" id="610254"/>
    <lineage>
        <taxon>Bacteria</taxon>
        <taxon>Pseudomonadati</taxon>
        <taxon>Thermodesulfobacteriota</taxon>
        <taxon>Syntrophobacteria</taxon>
        <taxon>Syntrophobacterales</taxon>
        <taxon>Syntrophobacteraceae</taxon>
        <taxon>Desulfosoma</taxon>
    </lineage>
</organism>
<dbReference type="PIRSF" id="PIRSF004555">
    <property type="entry name" value="UCP004555"/>
    <property type="match status" value="1"/>
</dbReference>
<dbReference type="GO" id="GO:0005829">
    <property type="term" value="C:cytosol"/>
    <property type="evidence" value="ECO:0007669"/>
    <property type="project" value="TreeGrafter"/>
</dbReference>
<comment type="function">
    <text evidence="2">Binds to DNA and alters its conformation. May be involved in regulation of gene expression, nucleoid organization and DNA protection.</text>
</comment>
<dbReference type="OrthoDB" id="9803080at2"/>
<evidence type="ECO:0000256" key="1">
    <source>
        <dbReference type="ARBA" id="ARBA00023125"/>
    </source>
</evidence>
<reference evidence="3 4" key="1">
    <citation type="submission" date="2018-11" db="EMBL/GenBank/DDBJ databases">
        <title>Genomic Encyclopedia of Type Strains, Phase IV (KMG-IV): sequencing the most valuable type-strain genomes for metagenomic binning, comparative biology and taxonomic classification.</title>
        <authorList>
            <person name="Goeker M."/>
        </authorList>
    </citation>
    <scope>NUCLEOTIDE SEQUENCE [LARGE SCALE GENOMIC DNA]</scope>
    <source>
        <strain evidence="3 4">DSM 22027</strain>
    </source>
</reference>
<protein>
    <recommendedName>
        <fullName evidence="2">Nucleoid-associated protein EDC27_2138</fullName>
    </recommendedName>
</protein>
<evidence type="ECO:0000313" key="4">
    <source>
        <dbReference type="Proteomes" id="UP000276223"/>
    </source>
</evidence>
<keyword evidence="1 2" id="KW-0238">DNA-binding</keyword>
<dbReference type="HAMAP" id="MF_00274">
    <property type="entry name" value="DNA_YbaB_EbfC"/>
    <property type="match status" value="1"/>
</dbReference>
<comment type="caution">
    <text evidence="3">The sequence shown here is derived from an EMBL/GenBank/DDBJ whole genome shotgun (WGS) entry which is preliminary data.</text>
</comment>
<sequence length="108" mass="11652">MKGFNPLQQLKNFQKRLAEVQEELSHRTVEASAGGGMVTAVANGRQEILKITIDPQVVDPNDVDMLEDLVTAAVNEALKRSQQMMAEEVGKLAGGVQLPPGLNIPGLF</sequence>
<dbReference type="PANTHER" id="PTHR33449">
    <property type="entry name" value="NUCLEOID-ASSOCIATED PROTEIN YBAB"/>
    <property type="match status" value="1"/>
</dbReference>
<dbReference type="Gene3D" id="3.30.1310.10">
    <property type="entry name" value="Nucleoid-associated protein YbaB-like domain"/>
    <property type="match status" value="1"/>
</dbReference>
<comment type="subunit">
    <text evidence="2">Homodimer.</text>
</comment>
<keyword evidence="4" id="KW-1185">Reference proteome</keyword>
<dbReference type="Proteomes" id="UP000276223">
    <property type="component" value="Unassembled WGS sequence"/>
</dbReference>
<evidence type="ECO:0000256" key="2">
    <source>
        <dbReference type="HAMAP-Rule" id="MF_00274"/>
    </source>
</evidence>
<accession>A0A3N1UQ51</accession>
<evidence type="ECO:0000313" key="3">
    <source>
        <dbReference type="EMBL" id="ROQ90880.1"/>
    </source>
</evidence>
<dbReference type="GO" id="GO:0043590">
    <property type="term" value="C:bacterial nucleoid"/>
    <property type="evidence" value="ECO:0007669"/>
    <property type="project" value="UniProtKB-UniRule"/>
</dbReference>
<proteinExistence type="inferred from homology"/>
<name>A0A3N1UQ51_9BACT</name>
<dbReference type="RefSeq" id="WP_123290619.1">
    <property type="nucleotide sequence ID" value="NZ_RJVA01000013.1"/>
</dbReference>
<dbReference type="NCBIfam" id="TIGR00103">
    <property type="entry name" value="DNA_YbaB_EbfC"/>
    <property type="match status" value="1"/>
</dbReference>
<comment type="subcellular location">
    <subcellularLocation>
        <location evidence="2">Cytoplasm</location>
        <location evidence="2">Nucleoid</location>
    </subcellularLocation>
</comment>
<dbReference type="EMBL" id="RJVA01000013">
    <property type="protein sequence ID" value="ROQ90880.1"/>
    <property type="molecule type" value="Genomic_DNA"/>
</dbReference>